<dbReference type="Pfam" id="PF14765">
    <property type="entry name" value="PS-DH"/>
    <property type="match status" value="1"/>
</dbReference>
<dbReference type="SMART" id="SM00825">
    <property type="entry name" value="PKS_KS"/>
    <property type="match status" value="2"/>
</dbReference>
<evidence type="ECO:0000256" key="6">
    <source>
        <dbReference type="PROSITE-ProRule" id="PRU01363"/>
    </source>
</evidence>
<dbReference type="InterPro" id="IPR032821">
    <property type="entry name" value="PKS_assoc"/>
</dbReference>
<keyword evidence="5" id="KW-0808">Transferase</keyword>
<dbReference type="InterPro" id="IPR009081">
    <property type="entry name" value="PP-bd_ACP"/>
</dbReference>
<dbReference type="Gene3D" id="3.40.47.10">
    <property type="match status" value="2"/>
</dbReference>
<evidence type="ECO:0000259" key="7">
    <source>
        <dbReference type="PROSITE" id="PS50075"/>
    </source>
</evidence>
<feature type="region of interest" description="C-terminal hotdog fold" evidence="6">
    <location>
        <begin position="1072"/>
        <end position="1212"/>
    </location>
</feature>
<dbReference type="SUPFAM" id="SSF55048">
    <property type="entry name" value="Probable ACP-binding domain of malonyl-CoA ACP transacylase"/>
    <property type="match status" value="1"/>
</dbReference>
<dbReference type="InterPro" id="IPR014030">
    <property type="entry name" value="Ketoacyl_synth_N"/>
</dbReference>
<dbReference type="Pfam" id="PF16197">
    <property type="entry name" value="KAsynt_C_assoc"/>
    <property type="match status" value="2"/>
</dbReference>
<dbReference type="InterPro" id="IPR036736">
    <property type="entry name" value="ACP-like_sf"/>
</dbReference>
<dbReference type="InterPro" id="IPR016035">
    <property type="entry name" value="Acyl_Trfase/lysoPLipase"/>
</dbReference>
<dbReference type="GO" id="GO:0005886">
    <property type="term" value="C:plasma membrane"/>
    <property type="evidence" value="ECO:0007669"/>
    <property type="project" value="TreeGrafter"/>
</dbReference>
<dbReference type="GO" id="GO:0005737">
    <property type="term" value="C:cytoplasm"/>
    <property type="evidence" value="ECO:0007669"/>
    <property type="project" value="TreeGrafter"/>
</dbReference>
<comment type="pathway">
    <text evidence="2">Antibiotic biosynthesis; bacillaene biosynthesis.</text>
</comment>
<dbReference type="InterPro" id="IPR014043">
    <property type="entry name" value="Acyl_transferase_dom"/>
</dbReference>
<keyword evidence="11" id="KW-1185">Reference proteome</keyword>
<evidence type="ECO:0000256" key="3">
    <source>
        <dbReference type="ARBA" id="ARBA00022450"/>
    </source>
</evidence>
<dbReference type="GO" id="GO:0004315">
    <property type="term" value="F:3-oxoacyl-[acyl-carrier-protein] synthase activity"/>
    <property type="evidence" value="ECO:0007669"/>
    <property type="project" value="InterPro"/>
</dbReference>
<dbReference type="InterPro" id="IPR036291">
    <property type="entry name" value="NAD(P)-bd_dom_sf"/>
</dbReference>
<comment type="function">
    <text evidence="1">Involved in some intermediate steps for the synthesis of the antibiotic polyketide bacillaene which is involved in secondary metabolism.</text>
</comment>
<evidence type="ECO:0000259" key="9">
    <source>
        <dbReference type="PROSITE" id="PS52019"/>
    </source>
</evidence>
<dbReference type="GO" id="GO:0071770">
    <property type="term" value="P:DIM/DIP cell wall layer assembly"/>
    <property type="evidence" value="ECO:0007669"/>
    <property type="project" value="TreeGrafter"/>
</dbReference>
<dbReference type="InterPro" id="IPR016036">
    <property type="entry name" value="Malonyl_transacylase_ACP-bd"/>
</dbReference>
<dbReference type="Pfam" id="PF00109">
    <property type="entry name" value="ketoacyl-synt"/>
    <property type="match status" value="2"/>
</dbReference>
<keyword evidence="4" id="KW-0597">Phosphoprotein</keyword>
<gene>
    <name evidence="10" type="ORF">acsn021_19850</name>
</gene>
<dbReference type="GO" id="GO:0031177">
    <property type="term" value="F:phosphopantetheine binding"/>
    <property type="evidence" value="ECO:0007669"/>
    <property type="project" value="InterPro"/>
</dbReference>
<accession>A0A6S6QXG2</accession>
<keyword evidence="3" id="KW-0596">Phosphopantetheine</keyword>
<feature type="domain" description="PKS/mFAS DH" evidence="9">
    <location>
        <begin position="931"/>
        <end position="1212"/>
    </location>
</feature>
<organism evidence="10 11">
    <name type="scientific">Anaerocolumna cellulosilytica</name>
    <dbReference type="NCBI Taxonomy" id="433286"/>
    <lineage>
        <taxon>Bacteria</taxon>
        <taxon>Bacillati</taxon>
        <taxon>Bacillota</taxon>
        <taxon>Clostridia</taxon>
        <taxon>Lachnospirales</taxon>
        <taxon>Lachnospiraceae</taxon>
        <taxon>Anaerocolumna</taxon>
    </lineage>
</organism>
<dbReference type="Pfam" id="PF00698">
    <property type="entry name" value="Acyl_transf_1"/>
    <property type="match status" value="1"/>
</dbReference>
<feature type="domain" description="Carrier" evidence="7">
    <location>
        <begin position="2681"/>
        <end position="2755"/>
    </location>
</feature>
<dbReference type="PROSITE" id="PS00606">
    <property type="entry name" value="KS3_1"/>
    <property type="match status" value="2"/>
</dbReference>
<dbReference type="CDD" id="cd00833">
    <property type="entry name" value="PKS"/>
    <property type="match status" value="2"/>
</dbReference>
<sequence length="2815" mass="315451">MGIYMENIINAVLKMLENKSIDAEGALSLLNEVRTAYSQTICESTSVKSELPCDNDNKVAVIGIALRFPGADNPEEFWQRLEEGADCITEFPKERYPFEEFYSENLQQSGKSYSKWGGFIENIKEFPTGFFKIDKEEAKYIDPQQRIFLEIACEAFQTAGYSKKKLSGTKTGVIVGARKSGYDTSEDEIGSPKSITGSITNFIATRVSDYFNLKGSSLAIDTACSSSLVAIHYACNMLKNQECDMALAGGIDLKITPVPYVTLSDAKALSQSGRCYAFDKRADGFVPGEGGGAVLLKPLNKALLEGDFIYAVISGSEVNNDGHTMGITTPNFEGQKELLRQAYKKAKVHPMEVSYMEAHGTGTLIGDPIEIKALSEFYKEYTDRKSFCAIGSVKTNIGHLDTAAGIAGFIKAVLSLYYKKLVPTLHCDTPNPRLNLVSSPFYPVTALTDFRPIGKIRRAAVSSFGFGGTNCHVIMEENSSMPKEDIDAKEEGDYLLTLSAENALNLSKLSYLYRKILETNPAIQLKNFCYTANTAREFLPFRAAFYIKNKKEAIDKLKFAENPENNDGSQYGVCTEEERENVTPSVAMVFPGQGSQYSHMAKRLYHTLPEFKKAFDLCDGYAFPHLKVSLKEVIFQKEKEELLNQTCFTQPALFTICYGLAQVFLKCGVKPKVVLGHSVGEFVAACIAGILTLKDAIALVCMRGALIQKLPQTGSMLIAREQYSKIEEIIQELTEEEKKQISIAAINSPSNTVVSGDNQVIDSMVLLLQSRLVRCTKLNVSHAFHSLLMEPILQEYMQMLNNLSFHPVNIPFICNVTGELLRKGTLDKEYMGRHLIQRVMFEKSIETALSIGVNIFLEVGPGTTASSMMKDIIRDKNGTHILHTLDRKNDDVATIYRAAAKLFTRGVNIEFQNLEYRKVRTERIPTCPLVKETCWIEQHRSVRLKQVKTNEEIIESISKNNPLLEDHIVKQNKIFPGAALWEVVMRNATLQYKRKVTGLKQIKHISQLALTTGNQLHIKINYEKETSGNFKVLYCTDLKKDWKLCASGTIDFEQHAAEEYLDVEGLIREFKESDYTVKELYNQFSQKGVDYGDTFQSIEKVWTKDNQVIAKLKIPERMNDKEHLYHPGFVDGGLQSIIGLKQESQKDAYIPFFVNQVRMQQPLPCEGYSVLTMTGNSKEVLTVDVVITDMAGNVNLRITKHAFKKIREKTSTSTSLSEIMGKGYFYIPKYIEKPTDIMGSKESYSVVLFGDNDTSIQRIIKGFHAHTVPVICCCKGKDYKEMNGQTVEMDFQSASHYTLLFDKVKGEGFQNIKIINLLPKTYVSDISRERDKYFTCSEEVLADFTRLLQAIEKIPNNNVTEIISVSVEDSGNASMFDTTKSVIAGFMKSAQREYVNIRFKLLQADTTEGLYEYIIKEINNKDTDSMIQYLGGRRKVQSLEPVQKSQYLIEGIEIKKDGTYIITGGLHGIGFQLAEYISEKYGADLILISRSSFPDKSTWQKVLEKTAEQDETAMRIRALQKMNRNGSWIDIINLDVSKEAQIETLCDQLLTKRHVDGIFHLAGVLRDSLIKNKFIADIGKVCAPKIRGSIHITEAFKSFNPSFIILFSSIASFFGSVGQADYAAANGFMDDYADYITTNLGIKAIAINWTMWDSVGMGARSGQVDAKKSIGLTPYSIEGGFEALEQILKLSVSQVIAFNNPIEALKASVEEKDTKGEREEKLEAGSVDREELELALEKELTEKVAEILDVGTEDINSSVNFMELGLDSVSIVDFTTWVGERIKEELYPTLLFEYSTIKELTAYLLENHWESFGTPRNSKPVTATDGTTAQVTYTAADVKSMEVYKENTVKMDTVKEKKSKKEIVIDEKSKEEIIKEDTAALESTDIAIIGFSGMFPGAKDTDRYWENLKCGINSITTPPLSRFPDASKADILGGFLEGVDLFDPLFFNISPTETVFIDPQQRLFLESVFKTLDMAGYSQRRLKHKKVGVYVGASQVEYKKLCENSGITSPYMGLGNSLCVIANRVSYLLNLKGPSMAVDSACSSSLVALEIACRAIQNKEVDMAVAGGVQLYFTTDSFQVFKAAGMLSSEGKCKTFDAAADGYVRGEGVGAVLLKPYDKAVSEGDLIYAVIKGIAVNHDGNDKVGISAPNPNGQKEVILEAIKKAGIHPEDISYFEAHGTGTALGDPVEIRGLSQAYGAYTNKKSFCAISTAKTSIGHLEACAGMAGLIKTILMFQHKELPKSLHFNKQNPHIPFISSPFYINDKLKHWDSNSKKRYAAVSSFGFGGTNCHVVLSEHIQEIKEIVREDEKKPQVLALSARSQGALEEMIKDFFRFVKKNSYVSLKDICYSLNTGRDMYEYKACFVAESLPVLKEKLERTVQKGIKSMADSQYIMYGDNSSKSERFAVMLNQEVHNHNKQGELKSLKDFDVFLLCNEVEEIISQITGKSLEELINQEQYSWDWLSFITGYIKIKTLKQLGLEPSVYIVSESQKLLASVLTDTTTLIEAITILHHQEQACITLNLKKTVIMEDGRLQGASMGYLRDRQIENVFVFNENMIHINTKPLEDTFIKLWDTTSYTLSHMAALAFTLGYELDWLAYYRNETCNRVVLPAYPFQKKSYFIPSTKQKEAQSMEESRRKEELSGKKDTEEVLMGVEMELLSDNKQDSSKSKYKMQPHKSYQDMTLLLTGILSKLLTLKEEEVNIHLDFRNYGLDSLLIADAVKAIEENLHIALPHSIFMEYKTVEELSGYLSENYGKPVPDDIKPINVPIHKNQEEQRTIKERRMVILKEVAEGVTNKTVALNALLHLEGGERQC</sequence>
<dbReference type="SMART" id="SM00822">
    <property type="entry name" value="PKS_KR"/>
    <property type="match status" value="1"/>
</dbReference>
<evidence type="ECO:0000256" key="5">
    <source>
        <dbReference type="ARBA" id="ARBA00022679"/>
    </source>
</evidence>
<dbReference type="SMART" id="SM00823">
    <property type="entry name" value="PKS_PP"/>
    <property type="match status" value="2"/>
</dbReference>
<dbReference type="InterPro" id="IPR014031">
    <property type="entry name" value="Ketoacyl_synth_C"/>
</dbReference>
<reference evidence="10 11" key="1">
    <citation type="journal article" date="2016" name="Int. J. Syst. Evol. Microbiol.">
        <title>Descriptions of Anaerotaenia torta gen. nov., sp. nov. and Anaerocolumna cellulosilytica gen. nov., sp. nov. isolated from a methanogenic reactor of cattle waste.</title>
        <authorList>
            <person name="Uek A."/>
            <person name="Ohtaki Y."/>
            <person name="Kaku N."/>
            <person name="Ueki K."/>
        </authorList>
    </citation>
    <scope>NUCLEOTIDE SEQUENCE [LARGE SCALE GENOMIC DNA]</scope>
    <source>
        <strain evidence="10 11">SN021</strain>
    </source>
</reference>
<dbReference type="Gene3D" id="3.40.366.10">
    <property type="entry name" value="Malonyl-Coenzyme A Acyl Carrier Protein, domain 2"/>
    <property type="match status" value="1"/>
</dbReference>
<evidence type="ECO:0000259" key="8">
    <source>
        <dbReference type="PROSITE" id="PS52004"/>
    </source>
</evidence>
<dbReference type="Pfam" id="PF00550">
    <property type="entry name" value="PP-binding"/>
    <property type="match status" value="2"/>
</dbReference>
<dbReference type="GO" id="GO:0004312">
    <property type="term" value="F:fatty acid synthase activity"/>
    <property type="evidence" value="ECO:0007669"/>
    <property type="project" value="TreeGrafter"/>
</dbReference>
<evidence type="ECO:0000313" key="10">
    <source>
        <dbReference type="EMBL" id="BCJ94416.1"/>
    </source>
</evidence>
<feature type="domain" description="Ketosynthase family 3 (KS3)" evidence="8">
    <location>
        <begin position="56"/>
        <end position="477"/>
    </location>
</feature>
<evidence type="ECO:0008006" key="12">
    <source>
        <dbReference type="Google" id="ProtNLM"/>
    </source>
</evidence>
<dbReference type="Gene3D" id="3.10.129.110">
    <property type="entry name" value="Polyketide synthase dehydratase"/>
    <property type="match status" value="1"/>
</dbReference>
<dbReference type="InterPro" id="IPR049551">
    <property type="entry name" value="PKS_DH_C"/>
</dbReference>
<dbReference type="InterPro" id="IPR020841">
    <property type="entry name" value="PKS_Beta-ketoAc_synthase_dom"/>
</dbReference>
<dbReference type="Gene3D" id="3.40.50.720">
    <property type="entry name" value="NAD(P)-binding Rossmann-like Domain"/>
    <property type="match status" value="1"/>
</dbReference>
<dbReference type="Gene3D" id="1.10.1200.10">
    <property type="entry name" value="ACP-like"/>
    <property type="match status" value="2"/>
</dbReference>
<name>A0A6S6QXG2_9FIRM</name>
<dbReference type="CDD" id="cd08953">
    <property type="entry name" value="KR_2_SDR_x"/>
    <property type="match status" value="1"/>
</dbReference>
<feature type="active site" description="Proton acceptor; for dehydratase activity" evidence="6">
    <location>
        <position position="967"/>
    </location>
</feature>
<protein>
    <recommendedName>
        <fullName evidence="12">Polyketide synthase</fullName>
    </recommendedName>
</protein>
<dbReference type="KEGG" id="acel:acsn021_19850"/>
<dbReference type="Proteomes" id="UP000515561">
    <property type="component" value="Chromosome"/>
</dbReference>
<dbReference type="SMART" id="SM01294">
    <property type="entry name" value="PKS_PP_betabranch"/>
    <property type="match status" value="1"/>
</dbReference>
<dbReference type="SUPFAM" id="SSF52151">
    <property type="entry name" value="FabD/lysophospholipase-like"/>
    <property type="match status" value="1"/>
</dbReference>
<dbReference type="Pfam" id="PF21089">
    <property type="entry name" value="PKS_DH_N"/>
    <property type="match status" value="1"/>
</dbReference>
<dbReference type="InterPro" id="IPR049552">
    <property type="entry name" value="PKS_DH_N"/>
</dbReference>
<dbReference type="Pfam" id="PF02801">
    <property type="entry name" value="Ketoacyl-synt_C"/>
    <property type="match status" value="2"/>
</dbReference>
<dbReference type="Gene3D" id="3.30.70.3290">
    <property type="match status" value="1"/>
</dbReference>
<feature type="active site" description="Proton donor; for dehydratase activity" evidence="6">
    <location>
        <position position="1131"/>
    </location>
</feature>
<dbReference type="PROSITE" id="PS50075">
    <property type="entry name" value="CARRIER"/>
    <property type="match status" value="2"/>
</dbReference>
<dbReference type="SMART" id="SM00827">
    <property type="entry name" value="PKS_AT"/>
    <property type="match status" value="1"/>
</dbReference>
<dbReference type="InterPro" id="IPR042104">
    <property type="entry name" value="PKS_dehydratase_sf"/>
</dbReference>
<evidence type="ECO:0000256" key="1">
    <source>
        <dbReference type="ARBA" id="ARBA00003299"/>
    </source>
</evidence>
<evidence type="ECO:0000313" key="11">
    <source>
        <dbReference type="Proteomes" id="UP000515561"/>
    </source>
</evidence>
<dbReference type="InterPro" id="IPR049900">
    <property type="entry name" value="PKS_mFAS_DH"/>
</dbReference>
<dbReference type="SUPFAM" id="SSF53901">
    <property type="entry name" value="Thiolase-like"/>
    <property type="match status" value="2"/>
</dbReference>
<dbReference type="InterPro" id="IPR013968">
    <property type="entry name" value="PKS_KR"/>
</dbReference>
<dbReference type="InterPro" id="IPR020806">
    <property type="entry name" value="PKS_PP-bd"/>
</dbReference>
<dbReference type="GO" id="GO:0006633">
    <property type="term" value="P:fatty acid biosynthetic process"/>
    <property type="evidence" value="ECO:0007669"/>
    <property type="project" value="InterPro"/>
</dbReference>
<dbReference type="InterPro" id="IPR057326">
    <property type="entry name" value="KR_dom"/>
</dbReference>
<evidence type="ECO:0000256" key="2">
    <source>
        <dbReference type="ARBA" id="ARBA00004789"/>
    </source>
</evidence>
<dbReference type="PROSITE" id="PS52004">
    <property type="entry name" value="KS3_2"/>
    <property type="match status" value="2"/>
</dbReference>
<dbReference type="InterPro" id="IPR016039">
    <property type="entry name" value="Thiolase-like"/>
</dbReference>
<evidence type="ECO:0000256" key="4">
    <source>
        <dbReference type="ARBA" id="ARBA00022553"/>
    </source>
</evidence>
<dbReference type="Gene3D" id="1.10.1240.100">
    <property type="match status" value="1"/>
</dbReference>
<dbReference type="InterPro" id="IPR018201">
    <property type="entry name" value="Ketoacyl_synth_AS"/>
</dbReference>
<dbReference type="EMBL" id="AP023367">
    <property type="protein sequence ID" value="BCJ94416.1"/>
    <property type="molecule type" value="Genomic_DNA"/>
</dbReference>
<dbReference type="PANTHER" id="PTHR43775:SF51">
    <property type="entry name" value="INACTIVE PHENOLPHTHIOCEROL SYNTHESIS POLYKETIDE SYNTHASE TYPE I PKS1-RELATED"/>
    <property type="match status" value="1"/>
</dbReference>
<feature type="domain" description="Ketosynthase family 3 (KS3)" evidence="8">
    <location>
        <begin position="1883"/>
        <end position="2296"/>
    </location>
</feature>
<dbReference type="Pfam" id="PF08659">
    <property type="entry name" value="KR"/>
    <property type="match status" value="1"/>
</dbReference>
<feature type="region of interest" description="N-terminal hotdog fold" evidence="6">
    <location>
        <begin position="931"/>
        <end position="1057"/>
    </location>
</feature>
<proteinExistence type="predicted"/>
<feature type="domain" description="Carrier" evidence="7">
    <location>
        <begin position="1731"/>
        <end position="1808"/>
    </location>
</feature>
<dbReference type="SUPFAM" id="SSF51735">
    <property type="entry name" value="NAD(P)-binding Rossmann-fold domains"/>
    <property type="match status" value="1"/>
</dbReference>
<dbReference type="SUPFAM" id="SSF47336">
    <property type="entry name" value="ACP-like"/>
    <property type="match status" value="2"/>
</dbReference>
<dbReference type="InterPro" id="IPR001227">
    <property type="entry name" value="Ac_transferase_dom_sf"/>
</dbReference>
<dbReference type="InterPro" id="IPR050091">
    <property type="entry name" value="PKS_NRPS_Biosynth_Enz"/>
</dbReference>
<dbReference type="FunFam" id="3.40.47.10:FF:000019">
    <property type="entry name" value="Polyketide synthase type I"/>
    <property type="match status" value="1"/>
</dbReference>
<dbReference type="PROSITE" id="PS52019">
    <property type="entry name" value="PKS_MFAS_DH"/>
    <property type="match status" value="1"/>
</dbReference>
<dbReference type="PANTHER" id="PTHR43775">
    <property type="entry name" value="FATTY ACID SYNTHASE"/>
    <property type="match status" value="1"/>
</dbReference>